<gene>
    <name evidence="3" type="ORF">MKW94_019124</name>
</gene>
<reference evidence="3" key="1">
    <citation type="submission" date="2022-03" db="EMBL/GenBank/DDBJ databases">
        <title>A functionally conserved STORR gene fusion in Papaver species that diverged 16.8 million years ago.</title>
        <authorList>
            <person name="Catania T."/>
        </authorList>
    </citation>
    <scope>NUCLEOTIDE SEQUENCE</scope>
    <source>
        <strain evidence="3">S-191538</strain>
    </source>
</reference>
<feature type="region of interest" description="Disordered" evidence="1">
    <location>
        <begin position="193"/>
        <end position="243"/>
    </location>
</feature>
<dbReference type="Proteomes" id="UP001177140">
    <property type="component" value="Unassembled WGS sequence"/>
</dbReference>
<dbReference type="EMBL" id="JAJJMA010331061">
    <property type="protein sequence ID" value="MCL7050728.1"/>
    <property type="molecule type" value="Genomic_DNA"/>
</dbReference>
<protein>
    <submittedName>
        <fullName evidence="3">Uncharacterized protein</fullName>
    </submittedName>
</protein>
<evidence type="ECO:0000256" key="1">
    <source>
        <dbReference type="SAM" id="MobiDB-lite"/>
    </source>
</evidence>
<dbReference type="AlphaFoldDB" id="A0AA42B433"/>
<evidence type="ECO:0000256" key="2">
    <source>
        <dbReference type="SAM" id="SignalP"/>
    </source>
</evidence>
<keyword evidence="2" id="KW-0732">Signal</keyword>
<evidence type="ECO:0000313" key="3">
    <source>
        <dbReference type="EMBL" id="MCL7050728.1"/>
    </source>
</evidence>
<keyword evidence="4" id="KW-1185">Reference proteome</keyword>
<proteinExistence type="predicted"/>
<organism evidence="3 4">
    <name type="scientific">Papaver nudicaule</name>
    <name type="common">Iceland poppy</name>
    <dbReference type="NCBI Taxonomy" id="74823"/>
    <lineage>
        <taxon>Eukaryota</taxon>
        <taxon>Viridiplantae</taxon>
        <taxon>Streptophyta</taxon>
        <taxon>Embryophyta</taxon>
        <taxon>Tracheophyta</taxon>
        <taxon>Spermatophyta</taxon>
        <taxon>Magnoliopsida</taxon>
        <taxon>Ranunculales</taxon>
        <taxon>Papaveraceae</taxon>
        <taxon>Papaveroideae</taxon>
        <taxon>Papaver</taxon>
    </lineage>
</organism>
<sequence length="269" mass="28050">MGITGRRSPRLFADSNLFLVIISIFVCADMGSATRWKDICTLGDTYIERSYPGPSTPYSCDYCIAWCNGQCSSFGTSKLKNPCNYVSKTAPVDCQCCCSKRPSSSPQLPPTPPSAGQFTGGDITNICTPDQTYLPINHTLGTDCVLTPQCENKCQEAGLLSAGSQCVGASIFNEAPTWIEQCCCRPAPSPPPPSPSPPPPPTPPPPPPSPPPPPTPSPPPPSPSPPPPSPSPPPPPSPCPSPTPGTCCGSCNSNINIQISVTSGCNVKL</sequence>
<name>A0AA42B433_PAPNU</name>
<dbReference type="PRINTS" id="PR01217">
    <property type="entry name" value="PRICHEXTENSN"/>
</dbReference>
<accession>A0AA42B433</accession>
<feature type="chain" id="PRO_5041239324" evidence="2">
    <location>
        <begin position="34"/>
        <end position="269"/>
    </location>
</feature>
<feature type="signal peptide" evidence="2">
    <location>
        <begin position="1"/>
        <end position="33"/>
    </location>
</feature>
<comment type="caution">
    <text evidence="3">The sequence shown here is derived from an EMBL/GenBank/DDBJ whole genome shotgun (WGS) entry which is preliminary data.</text>
</comment>
<evidence type="ECO:0000313" key="4">
    <source>
        <dbReference type="Proteomes" id="UP001177140"/>
    </source>
</evidence>